<dbReference type="Gene3D" id="3.40.630.30">
    <property type="match status" value="1"/>
</dbReference>
<dbReference type="InterPro" id="IPR016181">
    <property type="entry name" value="Acyl_CoA_acyltransferase"/>
</dbReference>
<dbReference type="Proteomes" id="UP000600214">
    <property type="component" value="Unassembled WGS sequence"/>
</dbReference>
<reference evidence="3" key="1">
    <citation type="journal article" date="2019" name="Int. J. Syst. Evol. Microbiol.">
        <title>The Global Catalogue of Microorganisms (GCM) 10K type strain sequencing project: providing services to taxonomists for standard genome sequencing and annotation.</title>
        <authorList>
            <consortium name="The Broad Institute Genomics Platform"/>
            <consortium name="The Broad Institute Genome Sequencing Center for Infectious Disease"/>
            <person name="Wu L."/>
            <person name="Ma J."/>
        </authorList>
    </citation>
    <scope>NUCLEOTIDE SEQUENCE [LARGE SCALE GENOMIC DNA]</scope>
    <source>
        <strain evidence="3">CGMCC 1.15288</strain>
    </source>
</reference>
<evidence type="ECO:0000313" key="2">
    <source>
        <dbReference type="EMBL" id="GGH55199.1"/>
    </source>
</evidence>
<dbReference type="InterPro" id="IPR000182">
    <property type="entry name" value="GNAT_dom"/>
</dbReference>
<feature type="domain" description="N-acetyltransferase" evidence="1">
    <location>
        <begin position="13"/>
        <end position="199"/>
    </location>
</feature>
<gene>
    <name evidence="2" type="ORF">GCM10007423_62460</name>
</gene>
<dbReference type="SUPFAM" id="SSF55729">
    <property type="entry name" value="Acyl-CoA N-acyltransferases (Nat)"/>
    <property type="match status" value="1"/>
</dbReference>
<keyword evidence="3" id="KW-1185">Reference proteome</keyword>
<organism evidence="2 3">
    <name type="scientific">Dyadobacter endophyticus</name>
    <dbReference type="NCBI Taxonomy" id="1749036"/>
    <lineage>
        <taxon>Bacteria</taxon>
        <taxon>Pseudomonadati</taxon>
        <taxon>Bacteroidota</taxon>
        <taxon>Cytophagia</taxon>
        <taxon>Cytophagales</taxon>
        <taxon>Spirosomataceae</taxon>
        <taxon>Dyadobacter</taxon>
    </lineage>
</organism>
<dbReference type="PROSITE" id="PS51186">
    <property type="entry name" value="GNAT"/>
    <property type="match status" value="1"/>
</dbReference>
<evidence type="ECO:0000313" key="3">
    <source>
        <dbReference type="Proteomes" id="UP000600214"/>
    </source>
</evidence>
<dbReference type="Pfam" id="PF00583">
    <property type="entry name" value="Acetyltransf_1"/>
    <property type="match status" value="1"/>
</dbReference>
<sequence length="200" mass="22740">MTAQLTFVQKTGERIADVFDDLARLRIAVFRDYPYLYEGSVEYEKGYLQTYLQSGHSFLFAVYDGNTMIGATTCIPLKDETAEIRKPFEDAEFDAGAICYFGESILLPAYRGLGLGHRFFDEREAHARSLGGVKTCCFCSVDRGENHPLKPAGYRSNDAFWLKRGYRQEPALQSIMEWPDLGESVSTPKTMIFWTKPLNK</sequence>
<accession>A0ABQ1ZD71</accession>
<dbReference type="RefSeq" id="WP_188939250.1">
    <property type="nucleotide sequence ID" value="NZ_BMIA01000008.1"/>
</dbReference>
<protein>
    <submittedName>
        <fullName evidence="2">GNAT family acetyltransferase</fullName>
    </submittedName>
</protein>
<dbReference type="EMBL" id="BMIA01000008">
    <property type="protein sequence ID" value="GGH55199.1"/>
    <property type="molecule type" value="Genomic_DNA"/>
</dbReference>
<dbReference type="CDD" id="cd04301">
    <property type="entry name" value="NAT_SF"/>
    <property type="match status" value="1"/>
</dbReference>
<name>A0ABQ1ZD71_9BACT</name>
<evidence type="ECO:0000259" key="1">
    <source>
        <dbReference type="PROSITE" id="PS51186"/>
    </source>
</evidence>
<proteinExistence type="predicted"/>
<comment type="caution">
    <text evidence="2">The sequence shown here is derived from an EMBL/GenBank/DDBJ whole genome shotgun (WGS) entry which is preliminary data.</text>
</comment>